<gene>
    <name evidence="3" type="ORF">SAMN05443637_101203</name>
</gene>
<feature type="transmembrane region" description="Helical" evidence="1">
    <location>
        <begin position="33"/>
        <end position="57"/>
    </location>
</feature>
<dbReference type="GO" id="GO:0005886">
    <property type="term" value="C:plasma membrane"/>
    <property type="evidence" value="ECO:0007669"/>
    <property type="project" value="TreeGrafter"/>
</dbReference>
<dbReference type="GO" id="GO:1902201">
    <property type="term" value="P:negative regulation of bacterial-type flagellum-dependent cell motility"/>
    <property type="evidence" value="ECO:0007669"/>
    <property type="project" value="TreeGrafter"/>
</dbReference>
<name>A0A1M6NE39_PSETH</name>
<keyword evidence="1" id="KW-1133">Transmembrane helix</keyword>
<dbReference type="PANTHER" id="PTHR45138">
    <property type="entry name" value="REGULATORY COMPONENTS OF SENSORY TRANSDUCTION SYSTEM"/>
    <property type="match status" value="1"/>
</dbReference>
<dbReference type="InterPro" id="IPR050469">
    <property type="entry name" value="Diguanylate_Cyclase"/>
</dbReference>
<dbReference type="SMART" id="SM00267">
    <property type="entry name" value="GGDEF"/>
    <property type="match status" value="1"/>
</dbReference>
<dbReference type="Gene3D" id="3.30.70.270">
    <property type="match status" value="1"/>
</dbReference>
<dbReference type="STRING" id="1848.SAMN05443637_101203"/>
<evidence type="ECO:0000313" key="3">
    <source>
        <dbReference type="EMBL" id="SHJ93991.1"/>
    </source>
</evidence>
<dbReference type="PANTHER" id="PTHR45138:SF9">
    <property type="entry name" value="DIGUANYLATE CYCLASE DGCM-RELATED"/>
    <property type="match status" value="1"/>
</dbReference>
<organism evidence="3 4">
    <name type="scientific">Pseudonocardia thermophila</name>
    <dbReference type="NCBI Taxonomy" id="1848"/>
    <lineage>
        <taxon>Bacteria</taxon>
        <taxon>Bacillati</taxon>
        <taxon>Actinomycetota</taxon>
        <taxon>Actinomycetes</taxon>
        <taxon>Pseudonocardiales</taxon>
        <taxon>Pseudonocardiaceae</taxon>
        <taxon>Pseudonocardia</taxon>
    </lineage>
</organism>
<proteinExistence type="predicted"/>
<keyword evidence="1" id="KW-0812">Transmembrane</keyword>
<dbReference type="NCBIfam" id="TIGR00254">
    <property type="entry name" value="GGDEF"/>
    <property type="match status" value="1"/>
</dbReference>
<dbReference type="InterPro" id="IPR029787">
    <property type="entry name" value="Nucleotide_cyclase"/>
</dbReference>
<keyword evidence="1" id="KW-0472">Membrane</keyword>
<feature type="transmembrane region" description="Helical" evidence="1">
    <location>
        <begin position="136"/>
        <end position="157"/>
    </location>
</feature>
<feature type="transmembrane region" description="Helical" evidence="1">
    <location>
        <begin position="101"/>
        <end position="124"/>
    </location>
</feature>
<dbReference type="FunFam" id="3.30.70.270:FF:000001">
    <property type="entry name" value="Diguanylate cyclase domain protein"/>
    <property type="match status" value="1"/>
</dbReference>
<dbReference type="Pfam" id="PF00990">
    <property type="entry name" value="GGDEF"/>
    <property type="match status" value="1"/>
</dbReference>
<feature type="transmembrane region" description="Helical" evidence="1">
    <location>
        <begin position="215"/>
        <end position="245"/>
    </location>
</feature>
<evidence type="ECO:0000313" key="4">
    <source>
        <dbReference type="Proteomes" id="UP000184363"/>
    </source>
</evidence>
<dbReference type="InterPro" id="IPR043128">
    <property type="entry name" value="Rev_trsase/Diguanyl_cyclase"/>
</dbReference>
<sequence length="444" mass="47836">MHDGPSTPDASSKRPLLLWHPRRWPIWEMPSHLLVSIFVVEAAMAAIAVIVVLRATIPTPHEYIEAATIAGLALFTTELGKQIERRRLRLTVPHHIEFSGVWTFCAALALPLVLTIPVVALIQFHLWWRTGRPRVAYYRSAFTMTTVLLACVAAATVQEALSPELPPSNVLSIAVALLVYTTVNTGLVSGAIAMSSPQPSLAVALGSWEDHLMELSTLSLGAMAATALNIHPALCLLVLVPMVVLHRSAPLRQLRAAAETDSKTGLLNPATWATRAMLALKNSQTAGHAAGMLVIDVDYFKRINDTYGHLVGDQVLQAMADALRLQTRDGDVIGRFGGEEFVVLLPNLHGEAEELRAAAERIREFVAHRQITVNTADGPLTVGPLTVSIGGSITTAIIDDQAGFDTLLRAADDALYVAKANGRNQVRIAGETDDRSNVSVPAIT</sequence>
<dbReference type="Proteomes" id="UP000184363">
    <property type="component" value="Unassembled WGS sequence"/>
</dbReference>
<evidence type="ECO:0000256" key="1">
    <source>
        <dbReference type="SAM" id="Phobius"/>
    </source>
</evidence>
<dbReference type="EMBL" id="FRAP01000001">
    <property type="protein sequence ID" value="SHJ93991.1"/>
    <property type="molecule type" value="Genomic_DNA"/>
</dbReference>
<reference evidence="3 4" key="1">
    <citation type="submission" date="2016-11" db="EMBL/GenBank/DDBJ databases">
        <authorList>
            <person name="Jaros S."/>
            <person name="Januszkiewicz K."/>
            <person name="Wedrychowicz H."/>
        </authorList>
    </citation>
    <scope>NUCLEOTIDE SEQUENCE [LARGE SCALE GENOMIC DNA]</scope>
    <source>
        <strain evidence="3 4">DSM 43832</strain>
    </source>
</reference>
<protein>
    <submittedName>
        <fullName evidence="3">Diguanylate cyclase (GGDEF) domain-containing protein</fullName>
    </submittedName>
</protein>
<evidence type="ECO:0000259" key="2">
    <source>
        <dbReference type="PROSITE" id="PS50887"/>
    </source>
</evidence>
<accession>A0A1M6NE39</accession>
<dbReference type="SUPFAM" id="SSF55073">
    <property type="entry name" value="Nucleotide cyclase"/>
    <property type="match status" value="1"/>
</dbReference>
<feature type="transmembrane region" description="Helical" evidence="1">
    <location>
        <begin position="169"/>
        <end position="195"/>
    </location>
</feature>
<dbReference type="GO" id="GO:0043709">
    <property type="term" value="P:cell adhesion involved in single-species biofilm formation"/>
    <property type="evidence" value="ECO:0007669"/>
    <property type="project" value="TreeGrafter"/>
</dbReference>
<dbReference type="GO" id="GO:0052621">
    <property type="term" value="F:diguanylate cyclase activity"/>
    <property type="evidence" value="ECO:0007669"/>
    <property type="project" value="TreeGrafter"/>
</dbReference>
<feature type="domain" description="GGDEF" evidence="2">
    <location>
        <begin position="288"/>
        <end position="431"/>
    </location>
</feature>
<dbReference type="AlphaFoldDB" id="A0A1M6NE39"/>
<dbReference type="InterPro" id="IPR000160">
    <property type="entry name" value="GGDEF_dom"/>
</dbReference>
<dbReference type="PROSITE" id="PS50887">
    <property type="entry name" value="GGDEF"/>
    <property type="match status" value="1"/>
</dbReference>
<dbReference type="CDD" id="cd01949">
    <property type="entry name" value="GGDEF"/>
    <property type="match status" value="1"/>
</dbReference>
<keyword evidence="4" id="KW-1185">Reference proteome</keyword>